<dbReference type="RefSeq" id="WP_197551332.1">
    <property type="nucleotide sequence ID" value="NZ_CP063213.1"/>
</dbReference>
<dbReference type="Proteomes" id="UP000595053">
    <property type="component" value="Chromosome"/>
</dbReference>
<evidence type="ECO:0000256" key="6">
    <source>
        <dbReference type="SAM" id="Phobius"/>
    </source>
</evidence>
<reference evidence="8 9" key="1">
    <citation type="submission" date="2020-10" db="EMBL/GenBank/DDBJ databases">
        <title>Trueperella pecoris sp. nov. isolated from bovine and porcine specimens.</title>
        <authorList>
            <person name="Schoenecker L."/>
            <person name="Schnydrig P."/>
            <person name="Brodard I."/>
            <person name="Thomann A."/>
            <person name="Hemphill A."/>
            <person name="Rodriguez-Campos S."/>
            <person name="Perreten V."/>
            <person name="Jores J."/>
            <person name="Kittl S."/>
        </authorList>
    </citation>
    <scope>NUCLEOTIDE SEQUENCE [LARGE SCALE GENOMIC DNA]</scope>
    <source>
        <strain evidence="8 9">15A0121</strain>
    </source>
</reference>
<protein>
    <submittedName>
        <fullName evidence="8">TM2 domain-containing protein</fullName>
    </submittedName>
</protein>
<feature type="transmembrane region" description="Helical" evidence="6">
    <location>
        <begin position="128"/>
        <end position="155"/>
    </location>
</feature>
<dbReference type="AlphaFoldDB" id="A0A7M1QVB7"/>
<evidence type="ECO:0000259" key="7">
    <source>
        <dbReference type="Pfam" id="PF05154"/>
    </source>
</evidence>
<feature type="domain" description="TM2" evidence="7">
    <location>
        <begin position="95"/>
        <end position="133"/>
    </location>
</feature>
<gene>
    <name evidence="8" type="ORF">INS88_01190</name>
</gene>
<evidence type="ECO:0000313" key="8">
    <source>
        <dbReference type="EMBL" id="QOR45878.1"/>
    </source>
</evidence>
<sequence length="168" mass="17789">MKDETPRLSSSADGVHFESSPDPLLNLPESPFGPNLYAPGHNFGGGNARSLEEAIRAQHAQQRAAALRAHPSQFATHGQLAGGGDVQRGEAPLAKSRWFAVVLALTFGTFGAHNFYLGKPNRALVNIALWLVGALAAAATGSIFAMLPVISLVIVECVQIMRGTGDYR</sequence>
<keyword evidence="9" id="KW-1185">Reference proteome</keyword>
<evidence type="ECO:0000256" key="4">
    <source>
        <dbReference type="ARBA" id="ARBA00023136"/>
    </source>
</evidence>
<comment type="subcellular location">
    <subcellularLocation>
        <location evidence="1">Membrane</location>
        <topology evidence="1">Multi-pass membrane protein</topology>
    </subcellularLocation>
</comment>
<accession>A0A7M1QVB7</accession>
<keyword evidence="3 6" id="KW-1133">Transmembrane helix</keyword>
<dbReference type="GO" id="GO:0016020">
    <property type="term" value="C:membrane"/>
    <property type="evidence" value="ECO:0007669"/>
    <property type="project" value="UniProtKB-SubCell"/>
</dbReference>
<proteinExistence type="predicted"/>
<organism evidence="8 9">
    <name type="scientific">Trueperella pecoris</name>
    <dbReference type="NCBI Taxonomy" id="2733571"/>
    <lineage>
        <taxon>Bacteria</taxon>
        <taxon>Bacillati</taxon>
        <taxon>Actinomycetota</taxon>
        <taxon>Actinomycetes</taxon>
        <taxon>Actinomycetales</taxon>
        <taxon>Actinomycetaceae</taxon>
        <taxon>Trueperella</taxon>
    </lineage>
</organism>
<feature type="transmembrane region" description="Helical" evidence="6">
    <location>
        <begin position="98"/>
        <end position="116"/>
    </location>
</feature>
<keyword evidence="2 6" id="KW-0812">Transmembrane</keyword>
<evidence type="ECO:0000256" key="1">
    <source>
        <dbReference type="ARBA" id="ARBA00004141"/>
    </source>
</evidence>
<evidence type="ECO:0000313" key="9">
    <source>
        <dbReference type="Proteomes" id="UP000595053"/>
    </source>
</evidence>
<dbReference type="Pfam" id="PF05154">
    <property type="entry name" value="TM2"/>
    <property type="match status" value="1"/>
</dbReference>
<name>A0A7M1QVB7_9ACTO</name>
<evidence type="ECO:0000256" key="3">
    <source>
        <dbReference type="ARBA" id="ARBA00022989"/>
    </source>
</evidence>
<evidence type="ECO:0000256" key="2">
    <source>
        <dbReference type="ARBA" id="ARBA00022692"/>
    </source>
</evidence>
<feature type="region of interest" description="Disordered" evidence="5">
    <location>
        <begin position="1"/>
        <end position="31"/>
    </location>
</feature>
<dbReference type="EMBL" id="CP063213">
    <property type="protein sequence ID" value="QOR45878.1"/>
    <property type="molecule type" value="Genomic_DNA"/>
</dbReference>
<evidence type="ECO:0000256" key="5">
    <source>
        <dbReference type="SAM" id="MobiDB-lite"/>
    </source>
</evidence>
<keyword evidence="4 6" id="KW-0472">Membrane</keyword>
<dbReference type="InterPro" id="IPR007829">
    <property type="entry name" value="TM2"/>
</dbReference>